<evidence type="ECO:0000256" key="7">
    <source>
        <dbReference type="SAM" id="Phobius"/>
    </source>
</evidence>
<dbReference type="SUPFAM" id="SSF47384">
    <property type="entry name" value="Homodimeric domain of signal transducing histidine kinase"/>
    <property type="match status" value="1"/>
</dbReference>
<keyword evidence="11" id="KW-1185">Reference proteome</keyword>
<accession>A0ABT1X1A3</accession>
<dbReference type="Pfam" id="PF00512">
    <property type="entry name" value="HisKA"/>
    <property type="match status" value="1"/>
</dbReference>
<dbReference type="SMART" id="SM00387">
    <property type="entry name" value="HATPase_c"/>
    <property type="match status" value="1"/>
</dbReference>
<dbReference type="PROSITE" id="PS50110">
    <property type="entry name" value="RESPONSE_REGULATORY"/>
    <property type="match status" value="1"/>
</dbReference>
<feature type="transmembrane region" description="Helical" evidence="7">
    <location>
        <begin position="94"/>
        <end position="112"/>
    </location>
</feature>
<dbReference type="InterPro" id="IPR003661">
    <property type="entry name" value="HisK_dim/P_dom"/>
</dbReference>
<dbReference type="SUPFAM" id="SSF52172">
    <property type="entry name" value="CheY-like"/>
    <property type="match status" value="1"/>
</dbReference>
<dbReference type="SMART" id="SM00388">
    <property type="entry name" value="HisKA"/>
    <property type="match status" value="1"/>
</dbReference>
<feature type="transmembrane region" description="Helical" evidence="7">
    <location>
        <begin position="185"/>
        <end position="209"/>
    </location>
</feature>
<dbReference type="PRINTS" id="PR00344">
    <property type="entry name" value="BCTRLSENSOR"/>
</dbReference>
<proteinExistence type="predicted"/>
<dbReference type="InterPro" id="IPR001789">
    <property type="entry name" value="Sig_transdc_resp-reg_receiver"/>
</dbReference>
<sequence>MLHAPTAFVLSFSLAVTCGATLLLLWWQDRRHVAIASWGVGHSLAAIALPLLAARGVLPGFVSIQIGNALMALTYGLIWAGARQFSGRRVMPGPVLAGALAWLVLCQVPAFYESMAARVLAMGLVAAGYNMAAALEFHRGDDTERLRSHRLIVAVLLVNAAVYLFRLPCLVLQPIVAAADGMPRALWFDALVILGTATASCTALLLVALTREKEGREAQVAICAARDAADRANAEKSRFLAHMSHELRTPLNGVLGLAQALAEDPALGGEQRDRAALLERAGRHLNALLNDVLDLSSIEAGRLALAAQPATLAPLLADAAGLARAVAAAKGVRLVVEVAPDLPHAVLCDARRVRQILHNLLGNAVKFTPPGGVVELSVRRRWLPEEGSGLVLTVRDDGPGVPEDFRDRLFQDYSRATREVAKGNGTGLGLAISAGLAQAMNGSIRFGSPPDGKGSVFEVWLPLADAAPPPPACPEPSRTVPAPTSRRVLVVDDVAVNRLVLRIMLERAGCSVAEAESGEAALERLEDPGPLPDVVLMDVLMPGMGGLEAARRIRSLHGPAGRLRILAVTAGAMPEQVAACLAAGMDGHVTKPVERAALLAALEGAPEAAPGIAPEAVLAEPQA</sequence>
<reference evidence="10 11" key="1">
    <citation type="submission" date="2022-06" db="EMBL/GenBank/DDBJ databases">
        <title>Roseomonas CN29.</title>
        <authorList>
            <person name="Cheng Y."/>
            <person name="He X."/>
        </authorList>
    </citation>
    <scope>NUCLEOTIDE SEQUENCE [LARGE SCALE GENOMIC DNA]</scope>
    <source>
        <strain evidence="10 11">CN29</strain>
    </source>
</reference>
<dbReference type="Pfam" id="PF00072">
    <property type="entry name" value="Response_reg"/>
    <property type="match status" value="1"/>
</dbReference>
<dbReference type="RefSeq" id="WP_257715560.1">
    <property type="nucleotide sequence ID" value="NZ_JANJOU010000004.1"/>
</dbReference>
<evidence type="ECO:0000256" key="6">
    <source>
        <dbReference type="PROSITE-ProRule" id="PRU00169"/>
    </source>
</evidence>
<keyword evidence="7" id="KW-1133">Transmembrane helix</keyword>
<dbReference type="CDD" id="cd17546">
    <property type="entry name" value="REC_hyHK_CKI1_RcsC-like"/>
    <property type="match status" value="1"/>
</dbReference>
<dbReference type="Gene3D" id="3.40.50.2300">
    <property type="match status" value="1"/>
</dbReference>
<feature type="transmembrane region" description="Helical" evidence="7">
    <location>
        <begin position="60"/>
        <end position="82"/>
    </location>
</feature>
<comment type="caution">
    <text evidence="10">The sequence shown here is derived from an EMBL/GenBank/DDBJ whole genome shotgun (WGS) entry which is preliminary data.</text>
</comment>
<dbReference type="CDD" id="cd00082">
    <property type="entry name" value="HisKA"/>
    <property type="match status" value="1"/>
</dbReference>
<feature type="transmembrane region" description="Helical" evidence="7">
    <location>
        <begin position="33"/>
        <end position="54"/>
    </location>
</feature>
<dbReference type="Pfam" id="PF02518">
    <property type="entry name" value="HATPase_c"/>
    <property type="match status" value="1"/>
</dbReference>
<feature type="transmembrane region" description="Helical" evidence="7">
    <location>
        <begin position="118"/>
        <end position="137"/>
    </location>
</feature>
<dbReference type="Proteomes" id="UP001524642">
    <property type="component" value="Unassembled WGS sequence"/>
</dbReference>
<feature type="domain" description="Response regulatory" evidence="9">
    <location>
        <begin position="487"/>
        <end position="606"/>
    </location>
</feature>
<dbReference type="EC" id="2.7.13.3" evidence="2"/>
<dbReference type="EMBL" id="JANJOU010000004">
    <property type="protein sequence ID" value="MCR0981885.1"/>
    <property type="molecule type" value="Genomic_DNA"/>
</dbReference>
<dbReference type="InterPro" id="IPR036097">
    <property type="entry name" value="HisK_dim/P_sf"/>
</dbReference>
<protein>
    <recommendedName>
        <fullName evidence="2">histidine kinase</fullName>
        <ecNumber evidence="2">2.7.13.3</ecNumber>
    </recommendedName>
</protein>
<evidence type="ECO:0000256" key="1">
    <source>
        <dbReference type="ARBA" id="ARBA00000085"/>
    </source>
</evidence>
<keyword evidence="7" id="KW-0812">Transmembrane</keyword>
<dbReference type="InterPro" id="IPR003594">
    <property type="entry name" value="HATPase_dom"/>
</dbReference>
<dbReference type="InterPro" id="IPR004358">
    <property type="entry name" value="Sig_transdc_His_kin-like_C"/>
</dbReference>
<dbReference type="PROSITE" id="PS50109">
    <property type="entry name" value="HIS_KIN"/>
    <property type="match status" value="1"/>
</dbReference>
<dbReference type="InterPro" id="IPR036890">
    <property type="entry name" value="HATPase_C_sf"/>
</dbReference>
<name>A0ABT1X1A3_9PROT</name>
<evidence type="ECO:0000256" key="2">
    <source>
        <dbReference type="ARBA" id="ARBA00012438"/>
    </source>
</evidence>
<keyword evidence="4" id="KW-0808">Transferase</keyword>
<feature type="modified residue" description="4-aspartylphosphate" evidence="6">
    <location>
        <position position="538"/>
    </location>
</feature>
<dbReference type="InterPro" id="IPR011006">
    <property type="entry name" value="CheY-like_superfamily"/>
</dbReference>
<evidence type="ECO:0000259" key="8">
    <source>
        <dbReference type="PROSITE" id="PS50109"/>
    </source>
</evidence>
<dbReference type="SMART" id="SM00448">
    <property type="entry name" value="REC"/>
    <property type="match status" value="1"/>
</dbReference>
<dbReference type="Gene3D" id="3.30.565.10">
    <property type="entry name" value="Histidine kinase-like ATPase, C-terminal domain"/>
    <property type="match status" value="1"/>
</dbReference>
<dbReference type="PANTHER" id="PTHR43047">
    <property type="entry name" value="TWO-COMPONENT HISTIDINE PROTEIN KINASE"/>
    <property type="match status" value="1"/>
</dbReference>
<feature type="domain" description="Histidine kinase" evidence="8">
    <location>
        <begin position="242"/>
        <end position="465"/>
    </location>
</feature>
<keyword evidence="7" id="KW-0472">Membrane</keyword>
<comment type="catalytic activity">
    <reaction evidence="1">
        <text>ATP + protein L-histidine = ADP + protein N-phospho-L-histidine.</text>
        <dbReference type="EC" id="2.7.13.3"/>
    </reaction>
</comment>
<keyword evidence="3 6" id="KW-0597">Phosphoprotein</keyword>
<dbReference type="InterPro" id="IPR005467">
    <property type="entry name" value="His_kinase_dom"/>
</dbReference>
<feature type="transmembrane region" description="Helical" evidence="7">
    <location>
        <begin position="149"/>
        <end position="165"/>
    </location>
</feature>
<feature type="transmembrane region" description="Helical" evidence="7">
    <location>
        <begin position="6"/>
        <end position="26"/>
    </location>
</feature>
<evidence type="ECO:0000256" key="4">
    <source>
        <dbReference type="ARBA" id="ARBA00022679"/>
    </source>
</evidence>
<keyword evidence="5" id="KW-0418">Kinase</keyword>
<evidence type="ECO:0000259" key="9">
    <source>
        <dbReference type="PROSITE" id="PS50110"/>
    </source>
</evidence>
<dbReference type="Gene3D" id="1.10.287.130">
    <property type="match status" value="1"/>
</dbReference>
<gene>
    <name evidence="10" type="ORF">NRP21_07470</name>
</gene>
<evidence type="ECO:0000256" key="5">
    <source>
        <dbReference type="ARBA" id="ARBA00022777"/>
    </source>
</evidence>
<evidence type="ECO:0000313" key="11">
    <source>
        <dbReference type="Proteomes" id="UP001524642"/>
    </source>
</evidence>
<organism evidence="10 11">
    <name type="scientific">Roseomonas populi</name>
    <dbReference type="NCBI Taxonomy" id="3121582"/>
    <lineage>
        <taxon>Bacteria</taxon>
        <taxon>Pseudomonadati</taxon>
        <taxon>Pseudomonadota</taxon>
        <taxon>Alphaproteobacteria</taxon>
        <taxon>Acetobacterales</taxon>
        <taxon>Roseomonadaceae</taxon>
        <taxon>Roseomonas</taxon>
    </lineage>
</organism>
<evidence type="ECO:0000256" key="3">
    <source>
        <dbReference type="ARBA" id="ARBA00022553"/>
    </source>
</evidence>
<dbReference type="SUPFAM" id="SSF55874">
    <property type="entry name" value="ATPase domain of HSP90 chaperone/DNA topoisomerase II/histidine kinase"/>
    <property type="match status" value="1"/>
</dbReference>
<evidence type="ECO:0000313" key="10">
    <source>
        <dbReference type="EMBL" id="MCR0981885.1"/>
    </source>
</evidence>